<evidence type="ECO:0000313" key="4">
    <source>
        <dbReference type="Proteomes" id="UP000238650"/>
    </source>
</evidence>
<sequence>MFERLSHEARATVAAAQDVAGATASRSIDTRHLLMALTGQETPAAALRRLDVDPERLRESLRAELVASGIDSEALQSLGIDLAAVRERADAVFGPGALDAAGHRPARIPFTRDAKKALELALREALRLKNKTIGASHVLLGILRAQCPARDFLTAQGIDADALRRSLETAGPSASAAA</sequence>
<reference evidence="3 4" key="1">
    <citation type="journal article" date="2017" name="New Microbes New Infect">
        <title>Genome sequence of 'Leucobacter massiliensis' sp. nov. isolated from human pharynx after travel to the 2014 Hajj.</title>
        <authorList>
            <person name="Leangapichart T."/>
            <person name="Gautret P."/>
            <person name="Nguyen T.T."/>
            <person name="Armstrong N."/>
            <person name="Rolain J.M."/>
        </authorList>
    </citation>
    <scope>NUCLEOTIDE SEQUENCE [LARGE SCALE GENOMIC DNA]</scope>
    <source>
        <strain evidence="3 4">122RC15</strain>
    </source>
</reference>
<accession>A0A2S9QRH0</accession>
<dbReference type="RefSeq" id="WP_105804491.1">
    <property type="nucleotide sequence ID" value="NZ_MWZD01000013.1"/>
</dbReference>
<dbReference type="Proteomes" id="UP000238650">
    <property type="component" value="Unassembled WGS sequence"/>
</dbReference>
<feature type="domain" description="Clp R" evidence="2">
    <location>
        <begin position="2"/>
        <end position="175"/>
    </location>
</feature>
<organism evidence="3 4">
    <name type="scientific">Leucobacter massiliensis</name>
    <dbReference type="NCBI Taxonomy" id="1686285"/>
    <lineage>
        <taxon>Bacteria</taxon>
        <taxon>Bacillati</taxon>
        <taxon>Actinomycetota</taxon>
        <taxon>Actinomycetes</taxon>
        <taxon>Micrococcales</taxon>
        <taxon>Microbacteriaceae</taxon>
        <taxon>Leucobacter</taxon>
    </lineage>
</organism>
<dbReference type="InterPro" id="IPR004176">
    <property type="entry name" value="Clp_R_N"/>
</dbReference>
<proteinExistence type="predicted"/>
<keyword evidence="1" id="KW-0677">Repeat</keyword>
<comment type="caution">
    <text evidence="3">The sequence shown here is derived from an EMBL/GenBank/DDBJ whole genome shotgun (WGS) entry which is preliminary data.</text>
</comment>
<evidence type="ECO:0000259" key="2">
    <source>
        <dbReference type="PROSITE" id="PS51903"/>
    </source>
</evidence>
<dbReference type="AlphaFoldDB" id="A0A2S9QRH0"/>
<evidence type="ECO:0000313" key="3">
    <source>
        <dbReference type="EMBL" id="PRI12180.1"/>
    </source>
</evidence>
<dbReference type="Gene3D" id="1.10.1780.10">
    <property type="entry name" value="Clp, N-terminal domain"/>
    <property type="match status" value="2"/>
</dbReference>
<protein>
    <recommendedName>
        <fullName evidence="2">Clp R domain-containing protein</fullName>
    </recommendedName>
</protein>
<keyword evidence="4" id="KW-1185">Reference proteome</keyword>
<dbReference type="InterPro" id="IPR036628">
    <property type="entry name" value="Clp_N_dom_sf"/>
</dbReference>
<dbReference type="SUPFAM" id="SSF81923">
    <property type="entry name" value="Double Clp-N motif"/>
    <property type="match status" value="2"/>
</dbReference>
<name>A0A2S9QRH0_9MICO</name>
<dbReference type="Pfam" id="PF02861">
    <property type="entry name" value="Clp_N"/>
    <property type="match status" value="2"/>
</dbReference>
<dbReference type="PROSITE" id="PS51903">
    <property type="entry name" value="CLP_R"/>
    <property type="match status" value="1"/>
</dbReference>
<evidence type="ECO:0000256" key="1">
    <source>
        <dbReference type="PROSITE-ProRule" id="PRU01251"/>
    </source>
</evidence>
<gene>
    <name evidence="3" type="ORF">B4915_03765</name>
</gene>
<dbReference type="EMBL" id="MWZD01000013">
    <property type="protein sequence ID" value="PRI12180.1"/>
    <property type="molecule type" value="Genomic_DNA"/>
</dbReference>
<dbReference type="OrthoDB" id="3628183at2"/>